<feature type="non-terminal residue" evidence="4">
    <location>
        <position position="196"/>
    </location>
</feature>
<protein>
    <recommendedName>
        <fullName evidence="3">Glutamine amidotransferase type-2 domain-containing protein</fullName>
    </recommendedName>
</protein>
<sequence>MHSNEFTDENNGDKLKEACGVIGVISRDKSYNVCEPIYLGLYSLQHRGQESAGIATYYNEFVNIKRGNGLLTNVFKPDDFEVLKGNAGIGHVRYSTTGSGYIQNVQPIIARYWGGMMAISHNGNIVNSKELRNKLIENGAIIHSSSDTEIILHLIAQEKERCLEKAILSSIHKIMGAYSIVQIAGEKLIGIRDPYG</sequence>
<dbReference type="Gene3D" id="3.60.20.10">
    <property type="entry name" value="Glutamine Phosphoribosylpyrophosphate, subunit 1, domain 1"/>
    <property type="match status" value="1"/>
</dbReference>
<reference evidence="4" key="1">
    <citation type="journal article" date="2015" name="Nature">
        <title>Complex archaea that bridge the gap between prokaryotes and eukaryotes.</title>
        <authorList>
            <person name="Spang A."/>
            <person name="Saw J.H."/>
            <person name="Jorgensen S.L."/>
            <person name="Zaremba-Niedzwiedzka K."/>
            <person name="Martijn J."/>
            <person name="Lind A.E."/>
            <person name="van Eijk R."/>
            <person name="Schleper C."/>
            <person name="Guy L."/>
            <person name="Ettema T.J."/>
        </authorList>
    </citation>
    <scope>NUCLEOTIDE SEQUENCE</scope>
</reference>
<keyword evidence="2" id="KW-0315">Glutamine amidotransferase</keyword>
<dbReference type="EMBL" id="LAZR01038737">
    <property type="protein sequence ID" value="KKL18786.1"/>
    <property type="molecule type" value="Genomic_DNA"/>
</dbReference>
<feature type="domain" description="Glutamine amidotransferase type-2" evidence="3">
    <location>
        <begin position="19"/>
        <end position="196"/>
    </location>
</feature>
<evidence type="ECO:0000256" key="2">
    <source>
        <dbReference type="ARBA" id="ARBA00022962"/>
    </source>
</evidence>
<dbReference type="Pfam" id="PF13522">
    <property type="entry name" value="GATase_6"/>
    <property type="match status" value="1"/>
</dbReference>
<evidence type="ECO:0000256" key="1">
    <source>
        <dbReference type="ARBA" id="ARBA00022679"/>
    </source>
</evidence>
<gene>
    <name evidence="4" type="ORF">LCGC14_2472030</name>
</gene>
<comment type="caution">
    <text evidence="4">The sequence shown here is derived from an EMBL/GenBank/DDBJ whole genome shotgun (WGS) entry which is preliminary data.</text>
</comment>
<keyword evidence="1" id="KW-0808">Transferase</keyword>
<dbReference type="SUPFAM" id="SSF56235">
    <property type="entry name" value="N-terminal nucleophile aminohydrolases (Ntn hydrolases)"/>
    <property type="match status" value="1"/>
</dbReference>
<dbReference type="PANTHER" id="PTHR11907">
    <property type="entry name" value="AMIDOPHOSPHORIBOSYLTRANSFERASE"/>
    <property type="match status" value="1"/>
</dbReference>
<dbReference type="GO" id="GO:0016740">
    <property type="term" value="F:transferase activity"/>
    <property type="evidence" value="ECO:0007669"/>
    <property type="project" value="UniProtKB-KW"/>
</dbReference>
<dbReference type="InterPro" id="IPR029055">
    <property type="entry name" value="Ntn_hydrolases_N"/>
</dbReference>
<name>A0A0F9DM68_9ZZZZ</name>
<organism evidence="4">
    <name type="scientific">marine sediment metagenome</name>
    <dbReference type="NCBI Taxonomy" id="412755"/>
    <lineage>
        <taxon>unclassified sequences</taxon>
        <taxon>metagenomes</taxon>
        <taxon>ecological metagenomes</taxon>
    </lineage>
</organism>
<dbReference type="AlphaFoldDB" id="A0A0F9DM68"/>
<evidence type="ECO:0000313" key="4">
    <source>
        <dbReference type="EMBL" id="KKL18786.1"/>
    </source>
</evidence>
<evidence type="ECO:0000259" key="3">
    <source>
        <dbReference type="PROSITE" id="PS51278"/>
    </source>
</evidence>
<dbReference type="InterPro" id="IPR017932">
    <property type="entry name" value="GATase_2_dom"/>
</dbReference>
<accession>A0A0F9DM68</accession>
<proteinExistence type="predicted"/>
<dbReference type="PROSITE" id="PS51278">
    <property type="entry name" value="GATASE_TYPE_2"/>
    <property type="match status" value="1"/>
</dbReference>